<protein>
    <submittedName>
        <fullName evidence="1">Glycosyl transferase</fullName>
    </submittedName>
</protein>
<keyword evidence="2" id="KW-1185">Reference proteome</keyword>
<proteinExistence type="predicted"/>
<dbReference type="InterPro" id="IPR029465">
    <property type="entry name" value="ATPgrasp_TupA"/>
</dbReference>
<dbReference type="EMBL" id="CP104205">
    <property type="protein sequence ID" value="UWX56106.1"/>
    <property type="molecule type" value="Genomic_DNA"/>
</dbReference>
<accession>A0ABY5YB94</accession>
<keyword evidence="1" id="KW-0808">Transferase</keyword>
<evidence type="ECO:0000313" key="2">
    <source>
        <dbReference type="Proteomes" id="UP001059209"/>
    </source>
</evidence>
<gene>
    <name evidence="1" type="ORF">NYZ99_07335</name>
</gene>
<evidence type="ECO:0000313" key="1">
    <source>
        <dbReference type="EMBL" id="UWX56106.1"/>
    </source>
</evidence>
<dbReference type="GO" id="GO:0016740">
    <property type="term" value="F:transferase activity"/>
    <property type="evidence" value="ECO:0007669"/>
    <property type="project" value="UniProtKB-KW"/>
</dbReference>
<organism evidence="1 2">
    <name type="scientific">Maribacter litopenaei</name>
    <dbReference type="NCBI Taxonomy" id="2976127"/>
    <lineage>
        <taxon>Bacteria</taxon>
        <taxon>Pseudomonadati</taxon>
        <taxon>Bacteroidota</taxon>
        <taxon>Flavobacteriia</taxon>
        <taxon>Flavobacteriales</taxon>
        <taxon>Flavobacteriaceae</taxon>
        <taxon>Maribacter</taxon>
    </lineage>
</organism>
<name>A0ABY5YB94_9FLAO</name>
<sequence>MKNLFKSLYQKSSLGFYIIKPFARIYQYILHKKYLSREAFTLQKFKKSFGYIPDLKNPVTLNEKINWLKLNFWDSSFTQFADKYEVRNYISEKIGDKYLIPLFFATENYKEIVPENLPDIPCIIKTNHDSSGGIIIYNKYDNHNWITIQNILRARMSQNFYWDGRERQYRNISPRIIVEKLLTDNEGSLPADYKVHCFNGKVRMINVDMGRNTGKHFRNWYNRQWQREPYRWSSILGDGKFTDPNEEDIERPDLLDEMCELSEKLTASFPYLRADWYIYKNQLYFGELTLHHNGGNRPILPSKWDTLLGKELELPKLK</sequence>
<dbReference type="Pfam" id="PF14305">
    <property type="entry name" value="ATPgrasp_TupA"/>
    <property type="match status" value="1"/>
</dbReference>
<dbReference type="Proteomes" id="UP001059209">
    <property type="component" value="Chromosome"/>
</dbReference>
<reference evidence="1" key="1">
    <citation type="submission" date="2022-09" db="EMBL/GenBank/DDBJ databases">
        <title>Maribacter litopenaei sp. nov., isolated from the intestinal tract of the Pacific White Shrimp, Litopenaeus vannamei.</title>
        <authorList>
            <person name="Kim S.Y."/>
            <person name="Hwang C.Y."/>
        </authorList>
    </citation>
    <scope>NUCLEOTIDE SEQUENCE</scope>
    <source>
        <strain evidence="1">HL-LV01</strain>
    </source>
</reference>
<dbReference type="RefSeq" id="WP_260574652.1">
    <property type="nucleotide sequence ID" value="NZ_CP104205.1"/>
</dbReference>